<sequence length="281" mass="31822">MAVNDDADSGYTDLPLRSVHGIGVGGALISMVEPHPGTEFAYNRWYEDDHFYAGALYMPWMFAGRRYVATRELQELRYPAVSVIAQPVTAGCYLHLYWITPGHVDDHVRWSVSTNTVLRATNRIHLERTHVYTSFQDHSGSWSRDVRGPRDFHALDHPYPGVVMEVIDAVEGSDRAALDAYLRDEYLPWLHRSPSDPIGQTVWFAPQPLPADKQPDVADIPGLERRFTLLHFVDCDPRECWSQRFAPNGERVAASGQANVVFSAPFIPVVQGTDRYVDELR</sequence>
<dbReference type="EMBL" id="CAFABA010000073">
    <property type="protein sequence ID" value="CAB4833128.1"/>
    <property type="molecule type" value="Genomic_DNA"/>
</dbReference>
<name>A0A6J6S358_9ZZZZ</name>
<dbReference type="AlphaFoldDB" id="A0A6J6S358"/>
<accession>A0A6J6S358</accession>
<protein>
    <submittedName>
        <fullName evidence="1">Unannotated protein</fullName>
    </submittedName>
</protein>
<dbReference type="EMBL" id="CAFBMH010000137">
    <property type="protein sequence ID" value="CAB4930280.1"/>
    <property type="molecule type" value="Genomic_DNA"/>
</dbReference>
<dbReference type="EMBL" id="CAEZYR010000007">
    <property type="protein sequence ID" value="CAB4729105.1"/>
    <property type="molecule type" value="Genomic_DNA"/>
</dbReference>
<organism evidence="1">
    <name type="scientific">freshwater metagenome</name>
    <dbReference type="NCBI Taxonomy" id="449393"/>
    <lineage>
        <taxon>unclassified sequences</taxon>
        <taxon>metagenomes</taxon>
        <taxon>ecological metagenomes</taxon>
    </lineage>
</organism>
<reference evidence="1" key="1">
    <citation type="submission" date="2020-05" db="EMBL/GenBank/DDBJ databases">
        <authorList>
            <person name="Chiriac C."/>
            <person name="Salcher M."/>
            <person name="Ghai R."/>
            <person name="Kavagutti S V."/>
        </authorList>
    </citation>
    <scope>NUCLEOTIDE SEQUENCE</scope>
</reference>
<evidence type="ECO:0000313" key="2">
    <source>
        <dbReference type="EMBL" id="CAB4833128.1"/>
    </source>
</evidence>
<proteinExistence type="predicted"/>
<evidence type="ECO:0000313" key="1">
    <source>
        <dbReference type="EMBL" id="CAB4729105.1"/>
    </source>
</evidence>
<evidence type="ECO:0000313" key="3">
    <source>
        <dbReference type="EMBL" id="CAB4930280.1"/>
    </source>
</evidence>
<gene>
    <name evidence="1" type="ORF">UFOPK2754_00349</name>
    <name evidence="2" type="ORF">UFOPK3139_01767</name>
    <name evidence="3" type="ORF">UFOPK3543_02615</name>
</gene>